<dbReference type="Proteomes" id="UP000332933">
    <property type="component" value="Unassembled WGS sequence"/>
</dbReference>
<dbReference type="SMART" id="SM00456">
    <property type="entry name" value="WW"/>
    <property type="match status" value="5"/>
</dbReference>
<proteinExistence type="predicted"/>
<dbReference type="InterPro" id="IPR001202">
    <property type="entry name" value="WW_dom"/>
</dbReference>
<organism evidence="3 4">
    <name type="scientific">Aphanomyces stellatus</name>
    <dbReference type="NCBI Taxonomy" id="120398"/>
    <lineage>
        <taxon>Eukaryota</taxon>
        <taxon>Sar</taxon>
        <taxon>Stramenopiles</taxon>
        <taxon>Oomycota</taxon>
        <taxon>Saprolegniomycetes</taxon>
        <taxon>Saprolegniales</taxon>
        <taxon>Verrucalvaceae</taxon>
        <taxon>Aphanomyces</taxon>
    </lineage>
</organism>
<dbReference type="EMBL" id="CAADRA010006980">
    <property type="protein sequence ID" value="VFT97680.1"/>
    <property type="molecule type" value="Genomic_DNA"/>
</dbReference>
<keyword evidence="4" id="KW-1185">Reference proteome</keyword>
<dbReference type="CDD" id="cd00201">
    <property type="entry name" value="WW"/>
    <property type="match status" value="1"/>
</dbReference>
<dbReference type="InterPro" id="IPR000048">
    <property type="entry name" value="IQ_motif_EF-hand-BS"/>
</dbReference>
<dbReference type="PROSITE" id="PS50020">
    <property type="entry name" value="WW_DOMAIN_2"/>
    <property type="match status" value="1"/>
</dbReference>
<evidence type="ECO:0000313" key="4">
    <source>
        <dbReference type="Proteomes" id="UP000332933"/>
    </source>
</evidence>
<accession>A0A485LH06</accession>
<dbReference type="InterPro" id="IPR036020">
    <property type="entry name" value="WW_dom_sf"/>
</dbReference>
<dbReference type="AlphaFoldDB" id="A0A485LH06"/>
<dbReference type="Gene3D" id="2.20.70.10">
    <property type="match status" value="3"/>
</dbReference>
<dbReference type="OrthoDB" id="63972at2759"/>
<sequence>MQADHSQCAYPEWPDCFGSPLERASPIHVGAKKPPKPPILPPSIQDHSHAKRLLQPAPIVSPEQIAFLARPPKCAFEIHCKLANATRKCYHCAKFDEHRTGFYCDACFVARHPPVRLDHSWTFLRDETDSKREWIEHLASHKMEQDFRELKSMLVETNAWIETAAGASNQAMEGKIQRAFQDIHAIDAGIRQVLVLSVTMTRHARRSLMDHVKVSLKQRNLTRQDAVRKIEAMWRVRQARKHFRQLLRSVYQLLEDPVTGQMYYYNKRTDTTQWDKPLGFGSEEYVPVKKPKRVGARQWTADVAAGCIQRSVRAFQAKMAIRSMMRDVYGKRKDPATGASSNVTRRRRFDDVDMYYYYNKRTGNVSWTKPTLFGSEDLATDEELEREARARRRAAITPPTPHDAAMRIQRCIRCAWARRRLRSMLSRVYLKVWDDARAQFYFYNTRTETVSWSKPKWVDEADLMSPRSHEELVAQEAAAARRSRLDAIRRSRPEEAVLYIQRMARCAVARRQLRSMLSQVYLKVWDDERGQFFFYNTRTQAVNWSKPKWVDESDLMSPRSHEELLAQEARRHHLEAILAASPDEAVRYIQRMVRRWLARRTLLRLVADVYEAILDPTSGEYFYHNKKTGDVSWTRPVGLNLGSST</sequence>
<reference evidence="2" key="2">
    <citation type="submission" date="2019-06" db="EMBL/GenBank/DDBJ databases">
        <title>Genomics analysis of Aphanomyces spp. identifies a new class of oomycete effector associated with host adaptation.</title>
        <authorList>
            <person name="Gaulin E."/>
        </authorList>
    </citation>
    <scope>NUCLEOTIDE SEQUENCE</scope>
    <source>
        <strain evidence="2">CBS 578.67</strain>
    </source>
</reference>
<evidence type="ECO:0000313" key="3">
    <source>
        <dbReference type="EMBL" id="VFT97680.1"/>
    </source>
</evidence>
<evidence type="ECO:0000313" key="2">
    <source>
        <dbReference type="EMBL" id="KAF0687243.1"/>
    </source>
</evidence>
<dbReference type="PROSITE" id="PS50096">
    <property type="entry name" value="IQ"/>
    <property type="match status" value="3"/>
</dbReference>
<dbReference type="PANTHER" id="PTHR47852">
    <property type="entry name" value="OS06G0298400 PROTEIN"/>
    <property type="match status" value="1"/>
</dbReference>
<dbReference type="SMART" id="SM00015">
    <property type="entry name" value="IQ"/>
    <property type="match status" value="5"/>
</dbReference>
<dbReference type="PANTHER" id="PTHR47852:SF2">
    <property type="entry name" value="WW DOMAIN-CONTAINING PROTEIN"/>
    <property type="match status" value="1"/>
</dbReference>
<name>A0A485LH06_9STRA</name>
<evidence type="ECO:0000259" key="1">
    <source>
        <dbReference type="PROSITE" id="PS50020"/>
    </source>
</evidence>
<reference evidence="3 4" key="1">
    <citation type="submission" date="2019-03" db="EMBL/GenBank/DDBJ databases">
        <authorList>
            <person name="Gaulin E."/>
            <person name="Dumas B."/>
        </authorList>
    </citation>
    <scope>NUCLEOTIDE SEQUENCE [LARGE SCALE GENOMIC DNA]</scope>
    <source>
        <strain evidence="3">CBS 568.67</strain>
    </source>
</reference>
<feature type="domain" description="WW" evidence="1">
    <location>
        <begin position="259"/>
        <end position="279"/>
    </location>
</feature>
<gene>
    <name evidence="3" type="primary">Aste57867_21005</name>
    <name evidence="2" type="ORF">As57867_020937</name>
    <name evidence="3" type="ORF">ASTE57867_21005</name>
</gene>
<dbReference type="Pfam" id="PF00397">
    <property type="entry name" value="WW"/>
    <property type="match status" value="1"/>
</dbReference>
<dbReference type="SUPFAM" id="SSF51045">
    <property type="entry name" value="WW domain"/>
    <property type="match status" value="1"/>
</dbReference>
<protein>
    <submittedName>
        <fullName evidence="3">Aste57867_21005 protein</fullName>
    </submittedName>
</protein>
<dbReference type="EMBL" id="VJMH01006954">
    <property type="protein sequence ID" value="KAF0687243.1"/>
    <property type="molecule type" value="Genomic_DNA"/>
</dbReference>